<dbReference type="Proteomes" id="UP001304298">
    <property type="component" value="Unassembled WGS sequence"/>
</dbReference>
<feature type="transmembrane region" description="Helical" evidence="1">
    <location>
        <begin position="38"/>
        <end position="57"/>
    </location>
</feature>
<dbReference type="RefSeq" id="WP_323331779.1">
    <property type="nucleotide sequence ID" value="NZ_JAYFSI010000008.1"/>
</dbReference>
<sequence length="225" mass="22786">MTDIETRLREVDLVEPPLGFDPDEVADRAAKQTRRRTAGITGTLAAGAVVAAVAVFAPSTPAPVPPAGPPTPPSLAEQSRVRQALANAFAGLFPGLRGLTVGASTADTVGPDRISATATFADAAGQPGTFQLTVRGKRLPWDAGALGRACAASPCDTAPDGSVLVIREAPIPGGARGFDGGLYRPDGSAVTITDAGASAPGVTDVLRLTREQVAKVITDPAFTLP</sequence>
<keyword evidence="3" id="KW-1185">Reference proteome</keyword>
<keyword evidence="1" id="KW-0472">Membrane</keyword>
<accession>A0ABU5RCP9</accession>
<keyword evidence="1" id="KW-1133">Transmembrane helix</keyword>
<evidence type="ECO:0000313" key="3">
    <source>
        <dbReference type="Proteomes" id="UP001304298"/>
    </source>
</evidence>
<evidence type="ECO:0000256" key="1">
    <source>
        <dbReference type="SAM" id="Phobius"/>
    </source>
</evidence>
<dbReference type="EMBL" id="JAYFSI010000008">
    <property type="protein sequence ID" value="MEA5364032.1"/>
    <property type="molecule type" value="Genomic_DNA"/>
</dbReference>
<gene>
    <name evidence="2" type="ORF">VA596_31175</name>
</gene>
<comment type="caution">
    <text evidence="2">The sequence shown here is derived from an EMBL/GenBank/DDBJ whole genome shotgun (WGS) entry which is preliminary data.</text>
</comment>
<keyword evidence="1" id="KW-0812">Transmembrane</keyword>
<protein>
    <submittedName>
        <fullName evidence="2">Uncharacterized protein</fullName>
    </submittedName>
</protein>
<evidence type="ECO:0000313" key="2">
    <source>
        <dbReference type="EMBL" id="MEA5364032.1"/>
    </source>
</evidence>
<organism evidence="2 3">
    <name type="scientific">Amycolatopsis heterodermiae</name>
    <dbReference type="NCBI Taxonomy" id="3110235"/>
    <lineage>
        <taxon>Bacteria</taxon>
        <taxon>Bacillati</taxon>
        <taxon>Actinomycetota</taxon>
        <taxon>Actinomycetes</taxon>
        <taxon>Pseudonocardiales</taxon>
        <taxon>Pseudonocardiaceae</taxon>
        <taxon>Amycolatopsis</taxon>
    </lineage>
</organism>
<proteinExistence type="predicted"/>
<reference evidence="2 3" key="1">
    <citation type="submission" date="2023-12" db="EMBL/GenBank/DDBJ databases">
        <title>Amycolatopsis sp. V23-08.</title>
        <authorList>
            <person name="Somphong A."/>
        </authorList>
    </citation>
    <scope>NUCLEOTIDE SEQUENCE [LARGE SCALE GENOMIC DNA]</scope>
    <source>
        <strain evidence="2 3">V23-08</strain>
    </source>
</reference>
<name>A0ABU5RCP9_9PSEU</name>